<keyword evidence="1" id="KW-0472">Membrane</keyword>
<keyword evidence="1" id="KW-0812">Transmembrane</keyword>
<proteinExistence type="predicted"/>
<name>E1WSK5_BACF6</name>
<evidence type="ECO:0008006" key="4">
    <source>
        <dbReference type="Google" id="ProtNLM"/>
    </source>
</evidence>
<dbReference type="KEGG" id="bfg:BF638R_1400"/>
<protein>
    <recommendedName>
        <fullName evidence="4">Transmembrane protein</fullName>
    </recommendedName>
</protein>
<dbReference type="HOGENOM" id="CLU_3114509_0_0_10"/>
<sequence>MVTLGPIHAVPIQIACIVMKLIAMHAIIPMANNQTPNWGFRALNVCSIFF</sequence>
<organism evidence="2 3">
    <name type="scientific">Bacteroides fragilis (strain 638R)</name>
    <dbReference type="NCBI Taxonomy" id="862962"/>
    <lineage>
        <taxon>Bacteria</taxon>
        <taxon>Pseudomonadati</taxon>
        <taxon>Bacteroidota</taxon>
        <taxon>Bacteroidia</taxon>
        <taxon>Bacteroidales</taxon>
        <taxon>Bacteroidaceae</taxon>
        <taxon>Bacteroides</taxon>
    </lineage>
</organism>
<dbReference type="EMBL" id="FQ312004">
    <property type="protein sequence ID" value="CBW21939.1"/>
    <property type="molecule type" value="Genomic_DNA"/>
</dbReference>
<evidence type="ECO:0000313" key="3">
    <source>
        <dbReference type="Proteomes" id="UP000008560"/>
    </source>
</evidence>
<reference evidence="2 3" key="1">
    <citation type="journal article" date="2010" name="Microbiology">
        <title>Twenty-eight divergent polysaccharide loci specifying within- and amongst-strain capsule diversity in three strains of Bacteroides fragilis.</title>
        <authorList>
            <person name="Patrick S."/>
            <person name="Blakely G.W."/>
            <person name="Houston S."/>
            <person name="Moore J."/>
            <person name="Abratt V.R."/>
            <person name="Bertalan M."/>
            <person name="Cerdeno-Tarraga A.M."/>
            <person name="Quail M.A."/>
            <person name="Corton N."/>
            <person name="Corton C."/>
            <person name="Bignell A."/>
            <person name="Barron A."/>
            <person name="Clark L."/>
            <person name="Bentley S.D."/>
            <person name="Parkhill J."/>
        </authorList>
    </citation>
    <scope>NUCLEOTIDE SEQUENCE [LARGE SCALE GENOMIC DNA]</scope>
    <source>
        <strain evidence="2 3">638R</strain>
    </source>
</reference>
<gene>
    <name evidence="2" type="ordered locus">BF638R_1400</name>
</gene>
<dbReference type="Proteomes" id="UP000008560">
    <property type="component" value="Chromosome"/>
</dbReference>
<feature type="transmembrane region" description="Helical" evidence="1">
    <location>
        <begin position="12"/>
        <end position="31"/>
    </location>
</feature>
<keyword evidence="1" id="KW-1133">Transmembrane helix</keyword>
<dbReference type="AlphaFoldDB" id="E1WSK5"/>
<evidence type="ECO:0000256" key="1">
    <source>
        <dbReference type="SAM" id="Phobius"/>
    </source>
</evidence>
<evidence type="ECO:0000313" key="2">
    <source>
        <dbReference type="EMBL" id="CBW21939.1"/>
    </source>
</evidence>
<accession>E1WSK5</accession>